<dbReference type="GO" id="GO:0016423">
    <property type="term" value="F:tRNA (guanine) methyltransferase activity"/>
    <property type="evidence" value="ECO:0007669"/>
    <property type="project" value="TreeGrafter"/>
</dbReference>
<evidence type="ECO:0000256" key="4">
    <source>
        <dbReference type="ARBA" id="ARBA00010691"/>
    </source>
</evidence>
<dbReference type="PROSITE" id="PS51165">
    <property type="entry name" value="THUMP"/>
    <property type="match status" value="1"/>
</dbReference>
<evidence type="ECO:0000256" key="10">
    <source>
        <dbReference type="ARBA" id="ARBA00022694"/>
    </source>
</evidence>
<proteinExistence type="inferred from homology"/>
<evidence type="ECO:0000313" key="18">
    <source>
        <dbReference type="EMBL" id="KRZ23110.1"/>
    </source>
</evidence>
<evidence type="ECO:0000256" key="14">
    <source>
        <dbReference type="ARBA" id="ARBA00040234"/>
    </source>
</evidence>
<keyword evidence="19" id="KW-1185">Reference proteome</keyword>
<evidence type="ECO:0000256" key="11">
    <source>
        <dbReference type="ARBA" id="ARBA00023125"/>
    </source>
</evidence>
<evidence type="ECO:0000256" key="7">
    <source>
        <dbReference type="ARBA" id="ARBA00022499"/>
    </source>
</evidence>
<dbReference type="PROSITE" id="PS01261">
    <property type="entry name" value="UPF0020"/>
    <property type="match status" value="1"/>
</dbReference>
<reference evidence="18 19" key="1">
    <citation type="submission" date="2015-01" db="EMBL/GenBank/DDBJ databases">
        <title>Evolution of Trichinella species and genotypes.</title>
        <authorList>
            <person name="Korhonen P.K."/>
            <person name="Edoardo P."/>
            <person name="Giuseppe L.R."/>
            <person name="Gasser R.B."/>
        </authorList>
    </citation>
    <scope>NUCLEOTIDE SEQUENCE [LARGE SCALE GENOMIC DNA]</scope>
    <source>
        <strain evidence="18">ISS588</strain>
    </source>
</reference>
<dbReference type="InterPro" id="IPR032454">
    <property type="entry name" value="Histone_H2A_C"/>
</dbReference>
<gene>
    <name evidence="18" type="primary">htz-1</name>
    <name evidence="18" type="ORF">T4B_1606</name>
</gene>
<keyword evidence="7" id="KW-1017">Isopeptide bond</keyword>
<comment type="similarity">
    <text evidence="4">Belongs to the histone H2A family.</text>
</comment>
<dbReference type="CDD" id="cd00074">
    <property type="entry name" value="HFD_H2A"/>
    <property type="match status" value="1"/>
</dbReference>
<evidence type="ECO:0000256" key="3">
    <source>
        <dbReference type="ARBA" id="ARBA00004496"/>
    </source>
</evidence>
<dbReference type="GO" id="GO:0000786">
    <property type="term" value="C:nucleosome"/>
    <property type="evidence" value="ECO:0007669"/>
    <property type="project" value="UniProtKB-KW"/>
</dbReference>
<evidence type="ECO:0000256" key="13">
    <source>
        <dbReference type="ARBA" id="ARBA00023269"/>
    </source>
</evidence>
<dbReference type="GO" id="GO:0005634">
    <property type="term" value="C:nucleus"/>
    <property type="evidence" value="ECO:0007669"/>
    <property type="project" value="UniProtKB-SubCell"/>
</dbReference>
<dbReference type="CDD" id="cd11715">
    <property type="entry name" value="THUMP_AdoMetMT"/>
    <property type="match status" value="1"/>
</dbReference>
<evidence type="ECO:0000256" key="6">
    <source>
        <dbReference type="ARBA" id="ARBA00022490"/>
    </source>
</evidence>
<dbReference type="GO" id="GO:0003723">
    <property type="term" value="F:RNA binding"/>
    <property type="evidence" value="ECO:0007669"/>
    <property type="project" value="UniProtKB-UniRule"/>
</dbReference>
<dbReference type="Proteomes" id="UP000054805">
    <property type="component" value="Unassembled WGS sequence"/>
</dbReference>
<dbReference type="InterPro" id="IPR032458">
    <property type="entry name" value="Histone_H2A_CS"/>
</dbReference>
<dbReference type="EMBL" id="JYDS01000154">
    <property type="protein sequence ID" value="KRZ23110.1"/>
    <property type="molecule type" value="Genomic_DNA"/>
</dbReference>
<dbReference type="GO" id="GO:0005737">
    <property type="term" value="C:cytoplasm"/>
    <property type="evidence" value="ECO:0007669"/>
    <property type="project" value="UniProtKB-SubCell"/>
</dbReference>
<keyword evidence="12" id="KW-0539">Nucleus</keyword>
<evidence type="ECO:0000256" key="1">
    <source>
        <dbReference type="ARBA" id="ARBA00004123"/>
    </source>
</evidence>
<sequence>MNTECSLRTFEGTVASGMEEIAILEVQAKLQCNLANKGRGHIVFSISDDVEVKKVLCLRSVNHINVVILDKAECSIENVEKEEALNNLNALAQEACWDTGIEVWQSAVDGGEANLKNESFVPKFRVSCQRSGGEHPFTSMEAASSFGGVVQAKFQWTVDLVYFDIEVIVRISGSQVRISLALTKKCLALRNLICFGSTTMKATICYEIICDPMCGTGAIILEAAHCWPKSILLAGDSNCRALKRCEMNVKNFLTIQQTNSAIISIQRWNATKLPLTTASIDCIVTDLPYGRRSGSASSISDEAKDRLLVFIVCNVEMAAGKAGKDTGKSRTKAMSRSARAGLQFPVGRIHRFLKQRTTSHGRVGATAAVYSAAILEYLTAEVLELAGNASKDLKVKRITPRHLHLAIRGDEELDTLIKATIAGGGVIPHIHRSLIGKKNPAVPGAPPTGGKAA</sequence>
<evidence type="ECO:0000256" key="8">
    <source>
        <dbReference type="ARBA" id="ARBA00022603"/>
    </source>
</evidence>
<name>A0A0V1IK38_TRIPS</name>
<keyword evidence="10" id="KW-0819">tRNA processing</keyword>
<dbReference type="FunFam" id="1.10.20.10:FF:000005">
    <property type="entry name" value="Histone H2A"/>
    <property type="match status" value="1"/>
</dbReference>
<evidence type="ECO:0000256" key="2">
    <source>
        <dbReference type="ARBA" id="ARBA00004286"/>
    </source>
</evidence>
<comment type="subcellular location">
    <subcellularLocation>
        <location evidence="2">Chromosome</location>
    </subcellularLocation>
    <subcellularLocation>
        <location evidence="3">Cytoplasm</location>
    </subcellularLocation>
    <subcellularLocation>
        <location evidence="1">Nucleus</location>
    </subcellularLocation>
</comment>
<dbReference type="SMART" id="SM00414">
    <property type="entry name" value="H2A"/>
    <property type="match status" value="1"/>
</dbReference>
<accession>A0A0V1IK38</accession>
<dbReference type="Pfam" id="PF16211">
    <property type="entry name" value="Histone_H2A_C"/>
    <property type="match status" value="1"/>
</dbReference>
<evidence type="ECO:0000256" key="9">
    <source>
        <dbReference type="ARBA" id="ARBA00022679"/>
    </source>
</evidence>
<dbReference type="InterPro" id="IPR004114">
    <property type="entry name" value="THUMP_dom"/>
</dbReference>
<evidence type="ECO:0000256" key="15">
    <source>
        <dbReference type="ARBA" id="ARBA00041217"/>
    </source>
</evidence>
<keyword evidence="13" id="KW-0544">Nucleosome core</keyword>
<evidence type="ECO:0000313" key="19">
    <source>
        <dbReference type="Proteomes" id="UP000054805"/>
    </source>
</evidence>
<dbReference type="PRINTS" id="PR00620">
    <property type="entry name" value="HISTONEH2A"/>
</dbReference>
<dbReference type="InterPro" id="IPR002119">
    <property type="entry name" value="Histone_H2A"/>
</dbReference>
<keyword evidence="8" id="KW-0489">Methyltransferase</keyword>
<dbReference type="SUPFAM" id="SSF53335">
    <property type="entry name" value="S-adenosyl-L-methionine-dependent methyltransferases"/>
    <property type="match status" value="1"/>
</dbReference>
<evidence type="ECO:0000256" key="16">
    <source>
        <dbReference type="PROSITE-ProRule" id="PRU00529"/>
    </source>
</evidence>
<evidence type="ECO:0000259" key="17">
    <source>
        <dbReference type="PROSITE" id="PS51165"/>
    </source>
</evidence>
<comment type="caution">
    <text evidence="18">The sequence shown here is derived from an EMBL/GenBank/DDBJ whole genome shotgun (WGS) entry which is preliminary data.</text>
</comment>
<dbReference type="InterPro" id="IPR007125">
    <property type="entry name" value="H2A/H2B/H3"/>
</dbReference>
<dbReference type="Gene3D" id="3.40.50.150">
    <property type="entry name" value="Vaccinia Virus protein VP39"/>
    <property type="match status" value="1"/>
</dbReference>
<protein>
    <recommendedName>
        <fullName evidence="14">Histone H2A.V</fullName>
    </recommendedName>
    <alternativeName>
        <fullName evidence="15">H2A.F/Z</fullName>
    </alternativeName>
</protein>
<keyword evidence="5" id="KW-0158">Chromosome</keyword>
<dbReference type="Pfam" id="PF02926">
    <property type="entry name" value="THUMP"/>
    <property type="match status" value="1"/>
</dbReference>
<keyword evidence="9" id="KW-0808">Transferase</keyword>
<dbReference type="SUPFAM" id="SSF47113">
    <property type="entry name" value="Histone-fold"/>
    <property type="match status" value="1"/>
</dbReference>
<dbReference type="Gene3D" id="1.10.20.10">
    <property type="entry name" value="Histone, subunit A"/>
    <property type="match status" value="1"/>
</dbReference>
<dbReference type="SMART" id="SM00981">
    <property type="entry name" value="THUMP"/>
    <property type="match status" value="1"/>
</dbReference>
<evidence type="ECO:0000256" key="12">
    <source>
        <dbReference type="ARBA" id="ARBA00023242"/>
    </source>
</evidence>
<organism evidence="18 19">
    <name type="scientific">Trichinella pseudospiralis</name>
    <name type="common">Parasitic roundworm</name>
    <dbReference type="NCBI Taxonomy" id="6337"/>
    <lineage>
        <taxon>Eukaryota</taxon>
        <taxon>Metazoa</taxon>
        <taxon>Ecdysozoa</taxon>
        <taxon>Nematoda</taxon>
        <taxon>Enoplea</taxon>
        <taxon>Dorylaimia</taxon>
        <taxon>Trichinellida</taxon>
        <taxon>Trichinellidae</taxon>
        <taxon>Trichinella</taxon>
    </lineage>
</organism>
<dbReference type="InterPro" id="IPR053943">
    <property type="entry name" value="RlmKL-like_Mtase_CS"/>
</dbReference>
<dbReference type="GO" id="GO:0046982">
    <property type="term" value="F:protein heterodimerization activity"/>
    <property type="evidence" value="ECO:0007669"/>
    <property type="project" value="InterPro"/>
</dbReference>
<dbReference type="InterPro" id="IPR009072">
    <property type="entry name" value="Histone-fold"/>
</dbReference>
<keyword evidence="16" id="KW-0694">RNA-binding</keyword>
<dbReference type="Gene3D" id="3.30.2130.30">
    <property type="match status" value="1"/>
</dbReference>
<dbReference type="Pfam" id="PF01170">
    <property type="entry name" value="UPF0020"/>
    <property type="match status" value="1"/>
</dbReference>
<dbReference type="InterPro" id="IPR000241">
    <property type="entry name" value="RlmKL-like_Mtase"/>
</dbReference>
<dbReference type="InterPro" id="IPR029063">
    <property type="entry name" value="SAM-dependent_MTases_sf"/>
</dbReference>
<dbReference type="GO" id="GO:0003677">
    <property type="term" value="F:DNA binding"/>
    <property type="evidence" value="ECO:0007669"/>
    <property type="project" value="UniProtKB-KW"/>
</dbReference>
<dbReference type="Pfam" id="PF00125">
    <property type="entry name" value="Histone"/>
    <property type="match status" value="1"/>
</dbReference>
<dbReference type="GO" id="GO:0043527">
    <property type="term" value="C:tRNA methyltransferase complex"/>
    <property type="evidence" value="ECO:0007669"/>
    <property type="project" value="UniProtKB-ARBA"/>
</dbReference>
<dbReference type="PANTHER" id="PTHR14911">
    <property type="entry name" value="THUMP DOMAIN-CONTAINING"/>
    <property type="match status" value="1"/>
</dbReference>
<dbReference type="PROSITE" id="PS00046">
    <property type="entry name" value="HISTONE_H2A"/>
    <property type="match status" value="1"/>
</dbReference>
<dbReference type="SUPFAM" id="SSF143437">
    <property type="entry name" value="THUMP domain-like"/>
    <property type="match status" value="1"/>
</dbReference>
<dbReference type="GO" id="GO:0030527">
    <property type="term" value="F:structural constituent of chromatin"/>
    <property type="evidence" value="ECO:0007669"/>
    <property type="project" value="InterPro"/>
</dbReference>
<keyword evidence="11" id="KW-0238">DNA-binding</keyword>
<evidence type="ECO:0000256" key="5">
    <source>
        <dbReference type="ARBA" id="ARBA00022454"/>
    </source>
</evidence>
<dbReference type="PANTHER" id="PTHR14911:SF13">
    <property type="entry name" value="TRNA (GUANINE(6)-N2)-METHYLTRANSFERASE THUMP3"/>
    <property type="match status" value="1"/>
</dbReference>
<keyword evidence="6" id="KW-0963">Cytoplasm</keyword>
<feature type="domain" description="THUMP" evidence="17">
    <location>
        <begin position="49"/>
        <end position="182"/>
    </location>
</feature>
<dbReference type="AlphaFoldDB" id="A0A0V1IK38"/>
<dbReference type="GO" id="GO:0030488">
    <property type="term" value="P:tRNA methylation"/>
    <property type="evidence" value="ECO:0007669"/>
    <property type="project" value="TreeGrafter"/>
</dbReference>